<evidence type="ECO:0008006" key="5">
    <source>
        <dbReference type="Google" id="ProtNLM"/>
    </source>
</evidence>
<dbReference type="PROSITE" id="PS51375">
    <property type="entry name" value="PPR"/>
    <property type="match status" value="1"/>
</dbReference>
<dbReference type="GO" id="GO:0009451">
    <property type="term" value="P:RNA modification"/>
    <property type="evidence" value="ECO:0007669"/>
    <property type="project" value="InterPro"/>
</dbReference>
<dbReference type="AlphaFoldDB" id="A0A835MVV6"/>
<dbReference type="GO" id="GO:0003723">
    <property type="term" value="F:RNA binding"/>
    <property type="evidence" value="ECO:0007669"/>
    <property type="project" value="InterPro"/>
</dbReference>
<feature type="repeat" description="PPR" evidence="2">
    <location>
        <begin position="76"/>
        <end position="110"/>
    </location>
</feature>
<comment type="caution">
    <text evidence="3">The sequence shown here is derived from an EMBL/GenBank/DDBJ whole genome shotgun (WGS) entry which is preliminary data.</text>
</comment>
<evidence type="ECO:0000313" key="3">
    <source>
        <dbReference type="EMBL" id="KAF9675381.1"/>
    </source>
</evidence>
<accession>A0A835MVV6</accession>
<dbReference type="EMBL" id="JADGMS010000009">
    <property type="protein sequence ID" value="KAF9675381.1"/>
    <property type="molecule type" value="Genomic_DNA"/>
</dbReference>
<dbReference type="OrthoDB" id="185373at2759"/>
<dbReference type="Gene3D" id="1.25.40.10">
    <property type="entry name" value="Tetratricopeptide repeat domain"/>
    <property type="match status" value="1"/>
</dbReference>
<organism evidence="3 4">
    <name type="scientific">Salix dunnii</name>
    <dbReference type="NCBI Taxonomy" id="1413687"/>
    <lineage>
        <taxon>Eukaryota</taxon>
        <taxon>Viridiplantae</taxon>
        <taxon>Streptophyta</taxon>
        <taxon>Embryophyta</taxon>
        <taxon>Tracheophyta</taxon>
        <taxon>Spermatophyta</taxon>
        <taxon>Magnoliopsida</taxon>
        <taxon>eudicotyledons</taxon>
        <taxon>Gunneridae</taxon>
        <taxon>Pentapetalae</taxon>
        <taxon>rosids</taxon>
        <taxon>fabids</taxon>
        <taxon>Malpighiales</taxon>
        <taxon>Salicaceae</taxon>
        <taxon>Saliceae</taxon>
        <taxon>Salix</taxon>
    </lineage>
</organism>
<keyword evidence="4" id="KW-1185">Reference proteome</keyword>
<reference evidence="3 4" key="1">
    <citation type="submission" date="2020-10" db="EMBL/GenBank/DDBJ databases">
        <title>Plant Genome Project.</title>
        <authorList>
            <person name="Zhang R.-G."/>
        </authorList>
    </citation>
    <scope>NUCLEOTIDE SEQUENCE [LARGE SCALE GENOMIC DNA]</scope>
    <source>
        <strain evidence="3">FAFU-HL-1</strain>
        <tissue evidence="3">Leaf</tissue>
    </source>
</reference>
<keyword evidence="1" id="KW-0677">Repeat</keyword>
<dbReference type="InterPro" id="IPR046960">
    <property type="entry name" value="PPR_At4g14850-like_plant"/>
</dbReference>
<name>A0A835MVV6_9ROSI</name>
<dbReference type="InterPro" id="IPR011990">
    <property type="entry name" value="TPR-like_helical_dom_sf"/>
</dbReference>
<proteinExistence type="predicted"/>
<dbReference type="Pfam" id="PF13041">
    <property type="entry name" value="PPR_2"/>
    <property type="match status" value="1"/>
</dbReference>
<dbReference type="Proteomes" id="UP000657918">
    <property type="component" value="Unassembled WGS sequence"/>
</dbReference>
<protein>
    <recommendedName>
        <fullName evidence="5">Pentatricopeptide repeat-containing protein</fullName>
    </recommendedName>
</protein>
<evidence type="ECO:0000256" key="2">
    <source>
        <dbReference type="PROSITE-ProRule" id="PRU00708"/>
    </source>
</evidence>
<evidence type="ECO:0000256" key="1">
    <source>
        <dbReference type="ARBA" id="ARBA00022737"/>
    </source>
</evidence>
<dbReference type="Pfam" id="PF01535">
    <property type="entry name" value="PPR"/>
    <property type="match status" value="1"/>
</dbReference>
<sequence length="175" mass="19702">MARQDLRPNCVTYNSLLSSFSGPDCLSYCLQVHCRIIQLGLESNVYITATLVTVYSKCSSSLEDFKKVCSVVMTCDHIAWNAVIAGYSNLGRHEEALRCFHEMKQADIDIDSYTLTSMIAARSAKKLLELWPNDPATYVLLSSVLTMEGNWDNAADLRKLMCERGLRKKPGYSWT</sequence>
<dbReference type="NCBIfam" id="TIGR00756">
    <property type="entry name" value="PPR"/>
    <property type="match status" value="1"/>
</dbReference>
<dbReference type="SUPFAM" id="SSF48452">
    <property type="entry name" value="TPR-like"/>
    <property type="match status" value="1"/>
</dbReference>
<dbReference type="InterPro" id="IPR002885">
    <property type="entry name" value="PPR_rpt"/>
</dbReference>
<dbReference type="PANTHER" id="PTHR47926">
    <property type="entry name" value="PENTATRICOPEPTIDE REPEAT-CONTAINING PROTEIN"/>
    <property type="match status" value="1"/>
</dbReference>
<evidence type="ECO:0000313" key="4">
    <source>
        <dbReference type="Proteomes" id="UP000657918"/>
    </source>
</evidence>
<gene>
    <name evidence="3" type="ORF">SADUNF_Sadunf09G0026400</name>
</gene>